<accession>A0ABV7Y1M2</accession>
<reference evidence="2" key="1">
    <citation type="journal article" date="2019" name="Int. J. Syst. Evol. Microbiol.">
        <title>The Global Catalogue of Microorganisms (GCM) 10K type strain sequencing project: providing services to taxonomists for standard genome sequencing and annotation.</title>
        <authorList>
            <consortium name="The Broad Institute Genomics Platform"/>
            <consortium name="The Broad Institute Genome Sequencing Center for Infectious Disease"/>
            <person name="Wu L."/>
            <person name="Ma J."/>
        </authorList>
    </citation>
    <scope>NUCLEOTIDE SEQUENCE [LARGE SCALE GENOMIC DNA]</scope>
    <source>
        <strain evidence="2">CECT 7798</strain>
    </source>
</reference>
<dbReference type="InterPro" id="IPR046033">
    <property type="entry name" value="DUF5991"/>
</dbReference>
<sequence length="147" mass="16587">MKKALLILTALSIISCKSLPEESSKDSGAPLHKQWKGDYSISHDFGKLDENAEMTLDYGLSITKDSCTFWGLGYKTFFTDVCNITGNEKQITVKYIKQIEGNPMSNHAPTDTLAVVFRKDGKYFLQSKVVPNKDWQYNTSIHVKKKS</sequence>
<gene>
    <name evidence="1" type="ORF">ACFONJ_21055</name>
</gene>
<dbReference type="Pfam" id="PF19453">
    <property type="entry name" value="DUF5991"/>
    <property type="match status" value="1"/>
</dbReference>
<comment type="caution">
    <text evidence="1">The sequence shown here is derived from an EMBL/GenBank/DDBJ whole genome shotgun (WGS) entry which is preliminary data.</text>
</comment>
<protein>
    <submittedName>
        <fullName evidence="1">DUF5991 domain-containing protein</fullName>
    </submittedName>
</protein>
<organism evidence="1 2">
    <name type="scientific">Chryseobacterium tructae</name>
    <dbReference type="NCBI Taxonomy" id="1037380"/>
    <lineage>
        <taxon>Bacteria</taxon>
        <taxon>Pseudomonadati</taxon>
        <taxon>Bacteroidota</taxon>
        <taxon>Flavobacteriia</taxon>
        <taxon>Flavobacteriales</taxon>
        <taxon>Weeksellaceae</taxon>
        <taxon>Chryseobacterium group</taxon>
        <taxon>Chryseobacterium</taxon>
    </lineage>
</organism>
<dbReference type="EMBL" id="JBHRYO010000002">
    <property type="protein sequence ID" value="MFC3758478.1"/>
    <property type="molecule type" value="Genomic_DNA"/>
</dbReference>
<evidence type="ECO:0000313" key="1">
    <source>
        <dbReference type="EMBL" id="MFC3758478.1"/>
    </source>
</evidence>
<proteinExistence type="predicted"/>
<dbReference type="RefSeq" id="WP_290300374.1">
    <property type="nucleotide sequence ID" value="NZ_JAUFQR010000001.1"/>
</dbReference>
<dbReference type="PROSITE" id="PS51257">
    <property type="entry name" value="PROKAR_LIPOPROTEIN"/>
    <property type="match status" value="1"/>
</dbReference>
<name>A0ABV7Y1M2_9FLAO</name>
<evidence type="ECO:0000313" key="2">
    <source>
        <dbReference type="Proteomes" id="UP001595735"/>
    </source>
</evidence>
<keyword evidence="2" id="KW-1185">Reference proteome</keyword>
<dbReference type="Proteomes" id="UP001595735">
    <property type="component" value="Unassembled WGS sequence"/>
</dbReference>